<protein>
    <recommendedName>
        <fullName evidence="2">TOG domain-containing protein</fullName>
    </recommendedName>
</protein>
<dbReference type="InterPro" id="IPR034085">
    <property type="entry name" value="TOG"/>
</dbReference>
<evidence type="ECO:0000259" key="2">
    <source>
        <dbReference type="SMART" id="SM01349"/>
    </source>
</evidence>
<dbReference type="PANTHER" id="PTHR13371:SF0">
    <property type="entry name" value="CENTROSOMAL PROTEIN OF 104 KDA"/>
    <property type="match status" value="1"/>
</dbReference>
<dbReference type="InterPro" id="IPR016024">
    <property type="entry name" value="ARM-type_fold"/>
</dbReference>
<dbReference type="AlphaFoldDB" id="X6MVT6"/>
<feature type="compositionally biased region" description="Basic and acidic residues" evidence="1">
    <location>
        <begin position="23"/>
        <end position="36"/>
    </location>
</feature>
<keyword evidence="4" id="KW-1185">Reference proteome</keyword>
<comment type="caution">
    <text evidence="3">The sequence shown here is derived from an EMBL/GenBank/DDBJ whole genome shotgun (WGS) entry which is preliminary data.</text>
</comment>
<feature type="region of interest" description="Disordered" evidence="1">
    <location>
        <begin position="1"/>
        <end position="59"/>
    </location>
</feature>
<evidence type="ECO:0000313" key="3">
    <source>
        <dbReference type="EMBL" id="ETO17215.1"/>
    </source>
</evidence>
<dbReference type="Pfam" id="PF21040">
    <property type="entry name" value="CEP104-like_TOG"/>
    <property type="match status" value="1"/>
</dbReference>
<sequence>MGTGTGTGTGMGIRAKRGQSKQVEAEMEREREREADVGANEMTGTQGPAGNENEEGPEPLKASVRKDVENLIEAFGEYTVQCLYSQNWAFREQGLQRIREVIDPKNKGKNSNNDSNESVRLKLTCKVLYKILKDKVTSVFLSGIDVLELLLQACFEGKEEEEETQASYQMEEWNKSMYGLIIELVNALGHSNLRVVDASGSMLIRLSHCHSSFARSVIGELCKSMKRKLPKHLKGRGVVLLELIHEHMEDDTHKENQHAQWINIGTCMELIKAQLQDKNGDVRDIGVQLTTCLYQIHGNKVLPFLSDLNDFLKETLNQSFQNSTGQKSVLQRVPKSQKEQTRPSKAMSKPSPATSTSAAKSKPISKRQPKARTKSQPQSQLQPQSQSQSQLQSSAPFLSKQGGVSQNSPSHKNSSLVVLVFKK</sequence>
<dbReference type="GO" id="GO:0005929">
    <property type="term" value="C:cilium"/>
    <property type="evidence" value="ECO:0007669"/>
    <property type="project" value="TreeGrafter"/>
</dbReference>
<dbReference type="Gene3D" id="1.25.10.10">
    <property type="entry name" value="Leucine-rich Repeat Variant"/>
    <property type="match status" value="1"/>
</dbReference>
<feature type="domain" description="TOG" evidence="2">
    <location>
        <begin position="61"/>
        <end position="329"/>
    </location>
</feature>
<dbReference type="PANTHER" id="PTHR13371">
    <property type="entry name" value="GLYCINE-, GLUTAMATE-, THIENYLCYCLOHEXYLPIPERIDINE-BINDING PROTEIN"/>
    <property type="match status" value="1"/>
</dbReference>
<proteinExistence type="predicted"/>
<dbReference type="Proteomes" id="UP000023152">
    <property type="component" value="Unassembled WGS sequence"/>
</dbReference>
<accession>X6MVT6</accession>
<dbReference type="EMBL" id="ASPP01017085">
    <property type="protein sequence ID" value="ETO17215.1"/>
    <property type="molecule type" value="Genomic_DNA"/>
</dbReference>
<reference evidence="3 4" key="1">
    <citation type="journal article" date="2013" name="Curr. Biol.">
        <title>The Genome of the Foraminiferan Reticulomyxa filosa.</title>
        <authorList>
            <person name="Glockner G."/>
            <person name="Hulsmann N."/>
            <person name="Schleicher M."/>
            <person name="Noegel A.A."/>
            <person name="Eichinger L."/>
            <person name="Gallinger C."/>
            <person name="Pawlowski J."/>
            <person name="Sierra R."/>
            <person name="Euteneuer U."/>
            <person name="Pillet L."/>
            <person name="Moustafa A."/>
            <person name="Platzer M."/>
            <person name="Groth M."/>
            <person name="Szafranski K."/>
            <person name="Schliwa M."/>
        </authorList>
    </citation>
    <scope>NUCLEOTIDE SEQUENCE [LARGE SCALE GENOMIC DNA]</scope>
</reference>
<feature type="compositionally biased region" description="Low complexity" evidence="1">
    <location>
        <begin position="375"/>
        <end position="394"/>
    </location>
</feature>
<organism evidence="3 4">
    <name type="scientific">Reticulomyxa filosa</name>
    <dbReference type="NCBI Taxonomy" id="46433"/>
    <lineage>
        <taxon>Eukaryota</taxon>
        <taxon>Sar</taxon>
        <taxon>Rhizaria</taxon>
        <taxon>Retaria</taxon>
        <taxon>Foraminifera</taxon>
        <taxon>Monothalamids</taxon>
        <taxon>Reticulomyxidae</taxon>
        <taxon>Reticulomyxa</taxon>
    </lineage>
</organism>
<dbReference type="SUPFAM" id="SSF48371">
    <property type="entry name" value="ARM repeat"/>
    <property type="match status" value="1"/>
</dbReference>
<name>X6MVT6_RETFI</name>
<evidence type="ECO:0000256" key="1">
    <source>
        <dbReference type="SAM" id="MobiDB-lite"/>
    </source>
</evidence>
<feature type="region of interest" description="Disordered" evidence="1">
    <location>
        <begin position="322"/>
        <end position="423"/>
    </location>
</feature>
<feature type="compositionally biased region" description="Low complexity" evidence="1">
    <location>
        <begin position="348"/>
        <end position="362"/>
    </location>
</feature>
<feature type="compositionally biased region" description="Basic residues" evidence="1">
    <location>
        <begin position="363"/>
        <end position="373"/>
    </location>
</feature>
<feature type="compositionally biased region" description="Polar residues" evidence="1">
    <location>
        <begin position="402"/>
        <end position="416"/>
    </location>
</feature>
<gene>
    <name evidence="3" type="ORF">RFI_20114</name>
</gene>
<evidence type="ECO:0000313" key="4">
    <source>
        <dbReference type="Proteomes" id="UP000023152"/>
    </source>
</evidence>
<dbReference type="InterPro" id="IPR011989">
    <property type="entry name" value="ARM-like"/>
</dbReference>
<dbReference type="OrthoDB" id="66599at2759"/>
<dbReference type="SMART" id="SM01349">
    <property type="entry name" value="TOG"/>
    <property type="match status" value="1"/>
</dbReference>
<dbReference type="InterPro" id="IPR052607">
    <property type="entry name" value="CEP104-like"/>
</dbReference>
<feature type="compositionally biased region" description="Gly residues" evidence="1">
    <location>
        <begin position="1"/>
        <end position="11"/>
    </location>
</feature>